<protein>
    <submittedName>
        <fullName evidence="1">CLUMA_CG018464, isoform A</fullName>
    </submittedName>
</protein>
<sequence>MSTTAIQICEYRLYINSKELKEVLQVSNGFRDYILINLDSLQKPIPPNSVLYKVLRLEI</sequence>
<proteinExistence type="predicted"/>
<evidence type="ECO:0000313" key="1">
    <source>
        <dbReference type="EMBL" id="CRL05383.1"/>
    </source>
</evidence>
<keyword evidence="2" id="KW-1185">Reference proteome</keyword>
<gene>
    <name evidence="1" type="ORF">CLUMA_CG018464</name>
</gene>
<dbReference type="EMBL" id="CVRI01000064">
    <property type="protein sequence ID" value="CRL05383.1"/>
    <property type="molecule type" value="Genomic_DNA"/>
</dbReference>
<dbReference type="Proteomes" id="UP000183832">
    <property type="component" value="Unassembled WGS sequence"/>
</dbReference>
<evidence type="ECO:0000313" key="2">
    <source>
        <dbReference type="Proteomes" id="UP000183832"/>
    </source>
</evidence>
<dbReference type="AlphaFoldDB" id="A0A1J1IZ08"/>
<name>A0A1J1IZ08_9DIPT</name>
<reference evidence="1 2" key="1">
    <citation type="submission" date="2015-04" db="EMBL/GenBank/DDBJ databases">
        <authorList>
            <person name="Syromyatnikov M.Y."/>
            <person name="Popov V.N."/>
        </authorList>
    </citation>
    <scope>NUCLEOTIDE SEQUENCE [LARGE SCALE GENOMIC DNA]</scope>
</reference>
<accession>A0A1J1IZ08</accession>
<organism evidence="1 2">
    <name type="scientific">Clunio marinus</name>
    <dbReference type="NCBI Taxonomy" id="568069"/>
    <lineage>
        <taxon>Eukaryota</taxon>
        <taxon>Metazoa</taxon>
        <taxon>Ecdysozoa</taxon>
        <taxon>Arthropoda</taxon>
        <taxon>Hexapoda</taxon>
        <taxon>Insecta</taxon>
        <taxon>Pterygota</taxon>
        <taxon>Neoptera</taxon>
        <taxon>Endopterygota</taxon>
        <taxon>Diptera</taxon>
        <taxon>Nematocera</taxon>
        <taxon>Chironomoidea</taxon>
        <taxon>Chironomidae</taxon>
        <taxon>Clunio</taxon>
    </lineage>
</organism>